<accession>A0A917WBD0</accession>
<keyword evidence="2" id="KW-0472">Membrane</keyword>
<keyword evidence="3" id="KW-0564">Palmitate</keyword>
<dbReference type="EMBL" id="BMLF01000001">
    <property type="protein sequence ID" value="GGL91063.1"/>
    <property type="molecule type" value="Genomic_DNA"/>
</dbReference>
<feature type="signal peptide" evidence="5">
    <location>
        <begin position="1"/>
        <end position="21"/>
    </location>
</feature>
<keyword evidence="1 5" id="KW-0732">Signal</keyword>
<reference evidence="7" key="1">
    <citation type="journal article" date="2014" name="Int. J. Syst. Evol. Microbiol.">
        <title>Complete genome sequence of Corynebacterium casei LMG S-19264T (=DSM 44701T), isolated from a smear-ripened cheese.</title>
        <authorList>
            <consortium name="US DOE Joint Genome Institute (JGI-PGF)"/>
            <person name="Walter F."/>
            <person name="Albersmeier A."/>
            <person name="Kalinowski J."/>
            <person name="Ruckert C."/>
        </authorList>
    </citation>
    <scope>NUCLEOTIDE SEQUENCE</scope>
    <source>
        <strain evidence="7">CGMCC 1.6293</strain>
    </source>
</reference>
<feature type="chain" id="PRO_5037587823" description="C-type lysozyme inhibitor domain-containing protein" evidence="5">
    <location>
        <begin position="22"/>
        <end position="204"/>
    </location>
</feature>
<reference evidence="7" key="2">
    <citation type="submission" date="2020-09" db="EMBL/GenBank/DDBJ databases">
        <authorList>
            <person name="Sun Q."/>
            <person name="Zhou Y."/>
        </authorList>
    </citation>
    <scope>NUCLEOTIDE SEQUENCE</scope>
    <source>
        <strain evidence="7">CGMCC 1.6293</strain>
    </source>
</reference>
<dbReference type="RefSeq" id="WP_084178319.1">
    <property type="nucleotide sequence ID" value="NZ_BMLF01000001.1"/>
</dbReference>
<dbReference type="Gene3D" id="1.20.1270.180">
    <property type="match status" value="1"/>
</dbReference>
<keyword evidence="4" id="KW-0449">Lipoprotein</keyword>
<dbReference type="SUPFAM" id="SSF141488">
    <property type="entry name" value="YdhA-like"/>
    <property type="match status" value="1"/>
</dbReference>
<dbReference type="InterPro" id="IPR036328">
    <property type="entry name" value="MliC_sf"/>
</dbReference>
<dbReference type="Pfam" id="PF09864">
    <property type="entry name" value="MliC"/>
    <property type="match status" value="1"/>
</dbReference>
<evidence type="ECO:0000313" key="7">
    <source>
        <dbReference type="EMBL" id="GGL91063.1"/>
    </source>
</evidence>
<proteinExistence type="predicted"/>
<evidence type="ECO:0000256" key="3">
    <source>
        <dbReference type="ARBA" id="ARBA00023139"/>
    </source>
</evidence>
<dbReference type="GO" id="GO:0005576">
    <property type="term" value="C:extracellular region"/>
    <property type="evidence" value="ECO:0007669"/>
    <property type="project" value="TreeGrafter"/>
</dbReference>
<feature type="domain" description="C-type lysozyme inhibitor" evidence="6">
    <location>
        <begin position="128"/>
        <end position="191"/>
    </location>
</feature>
<protein>
    <recommendedName>
        <fullName evidence="6">C-type lysozyme inhibitor domain-containing protein</fullName>
    </recommendedName>
</protein>
<evidence type="ECO:0000256" key="4">
    <source>
        <dbReference type="ARBA" id="ARBA00023288"/>
    </source>
</evidence>
<dbReference type="AlphaFoldDB" id="A0A917WBD0"/>
<dbReference type="PANTHER" id="PTHR37549:SF1">
    <property type="entry name" value="LIPOPROTEIN LPRI"/>
    <property type="match status" value="1"/>
</dbReference>
<sequence>MTRIPLSLALLMMAAGSGAAAQEGPTFDCARAEHEAETIICNDAELSALDRALGATFEAAVSAARGLDAGAEAAEAELRATQCGWIGGRDDCWMADDKRACIVESYRRREAELVATYQLMEPSSVATWTCDGDPANEVTTYFYDTPLPSVRIERGDTVDVGTLAPSGSGSLYEGSFGRSIWLHGDEATYREADPDGAEVSCTTS</sequence>
<keyword evidence="8" id="KW-1185">Reference proteome</keyword>
<dbReference type="PANTHER" id="PTHR37549">
    <property type="entry name" value="LIPOPROTEIN LPRI"/>
    <property type="match status" value="1"/>
</dbReference>
<name>A0A917WBD0_9RHOB</name>
<dbReference type="InterPro" id="IPR018660">
    <property type="entry name" value="MliC"/>
</dbReference>
<comment type="caution">
    <text evidence="7">The sequence shown here is derived from an EMBL/GenBank/DDBJ whole genome shotgun (WGS) entry which is preliminary data.</text>
</comment>
<organism evidence="7 8">
    <name type="scientific">Pseudooceanicola nanhaiensis</name>
    <dbReference type="NCBI Taxonomy" id="375761"/>
    <lineage>
        <taxon>Bacteria</taxon>
        <taxon>Pseudomonadati</taxon>
        <taxon>Pseudomonadota</taxon>
        <taxon>Alphaproteobacteria</taxon>
        <taxon>Rhodobacterales</taxon>
        <taxon>Paracoccaceae</taxon>
        <taxon>Pseudooceanicola</taxon>
    </lineage>
</organism>
<evidence type="ECO:0000256" key="2">
    <source>
        <dbReference type="ARBA" id="ARBA00023136"/>
    </source>
</evidence>
<evidence type="ECO:0000259" key="6">
    <source>
        <dbReference type="Pfam" id="PF09864"/>
    </source>
</evidence>
<evidence type="ECO:0000256" key="1">
    <source>
        <dbReference type="ARBA" id="ARBA00022729"/>
    </source>
</evidence>
<gene>
    <name evidence="7" type="ORF">GCM10011534_11520</name>
</gene>
<evidence type="ECO:0000256" key="5">
    <source>
        <dbReference type="SAM" id="SignalP"/>
    </source>
</evidence>
<evidence type="ECO:0000313" key="8">
    <source>
        <dbReference type="Proteomes" id="UP000649829"/>
    </source>
</evidence>
<dbReference type="InterPro" id="IPR052755">
    <property type="entry name" value="Lysozyme_Inhibitor_LprI"/>
</dbReference>
<dbReference type="Proteomes" id="UP000649829">
    <property type="component" value="Unassembled WGS sequence"/>
</dbReference>